<dbReference type="AlphaFoldDB" id="A0A1G2ICI5"/>
<gene>
    <name evidence="4" type="ORF">A2908_03295</name>
</gene>
<dbReference type="SMART" id="SM00448">
    <property type="entry name" value="REC"/>
    <property type="match status" value="1"/>
</dbReference>
<proteinExistence type="predicted"/>
<sequence length="125" mass="14355">MTKINKKILIVEDDEDFSFILEKRLTIEGFFVVIAKDGEDGVLVSEKEKPDLIFSDMLMPKMDGMAMAKKIRETNTKVPIIFLTNIKDVSYTENIKKSDNFEYLIKSDTRINEIVEKAKSKLEAS</sequence>
<evidence type="ECO:0000256" key="2">
    <source>
        <dbReference type="PROSITE-ProRule" id="PRU00169"/>
    </source>
</evidence>
<accession>A0A1G2ICI5</accession>
<evidence type="ECO:0000259" key="3">
    <source>
        <dbReference type="PROSITE" id="PS50110"/>
    </source>
</evidence>
<dbReference type="PANTHER" id="PTHR44591">
    <property type="entry name" value="STRESS RESPONSE REGULATOR PROTEIN 1"/>
    <property type="match status" value="1"/>
</dbReference>
<protein>
    <recommendedName>
        <fullName evidence="3">Response regulatory domain-containing protein</fullName>
    </recommendedName>
</protein>
<organism evidence="4 5">
    <name type="scientific">Candidatus Staskawiczbacteria bacterium RIFCSPLOWO2_01_FULL_38_12b</name>
    <dbReference type="NCBI Taxonomy" id="1802214"/>
    <lineage>
        <taxon>Bacteria</taxon>
        <taxon>Candidatus Staskawicziibacteriota</taxon>
    </lineage>
</organism>
<evidence type="ECO:0000313" key="5">
    <source>
        <dbReference type="Proteomes" id="UP000176774"/>
    </source>
</evidence>
<dbReference type="Proteomes" id="UP000176774">
    <property type="component" value="Unassembled WGS sequence"/>
</dbReference>
<dbReference type="InterPro" id="IPR001789">
    <property type="entry name" value="Sig_transdc_resp-reg_receiver"/>
</dbReference>
<evidence type="ECO:0000256" key="1">
    <source>
        <dbReference type="ARBA" id="ARBA00022553"/>
    </source>
</evidence>
<feature type="domain" description="Response regulatory" evidence="3">
    <location>
        <begin position="7"/>
        <end position="121"/>
    </location>
</feature>
<feature type="modified residue" description="4-aspartylphosphate" evidence="2">
    <location>
        <position position="56"/>
    </location>
</feature>
<dbReference type="STRING" id="1802214.A2908_03295"/>
<evidence type="ECO:0000313" key="4">
    <source>
        <dbReference type="EMBL" id="OGZ72434.1"/>
    </source>
</evidence>
<dbReference type="PROSITE" id="PS50110">
    <property type="entry name" value="RESPONSE_REGULATORY"/>
    <property type="match status" value="1"/>
</dbReference>
<dbReference type="EMBL" id="MHPA01000027">
    <property type="protein sequence ID" value="OGZ72434.1"/>
    <property type="molecule type" value="Genomic_DNA"/>
</dbReference>
<keyword evidence="1 2" id="KW-0597">Phosphoprotein</keyword>
<dbReference type="Pfam" id="PF00072">
    <property type="entry name" value="Response_reg"/>
    <property type="match status" value="1"/>
</dbReference>
<dbReference type="Gene3D" id="3.40.50.2300">
    <property type="match status" value="1"/>
</dbReference>
<dbReference type="InterPro" id="IPR050595">
    <property type="entry name" value="Bact_response_regulator"/>
</dbReference>
<dbReference type="InterPro" id="IPR011006">
    <property type="entry name" value="CheY-like_superfamily"/>
</dbReference>
<dbReference type="SUPFAM" id="SSF52172">
    <property type="entry name" value="CheY-like"/>
    <property type="match status" value="1"/>
</dbReference>
<reference evidence="4 5" key="1">
    <citation type="journal article" date="2016" name="Nat. Commun.">
        <title>Thousands of microbial genomes shed light on interconnected biogeochemical processes in an aquifer system.</title>
        <authorList>
            <person name="Anantharaman K."/>
            <person name="Brown C.T."/>
            <person name="Hug L.A."/>
            <person name="Sharon I."/>
            <person name="Castelle C.J."/>
            <person name="Probst A.J."/>
            <person name="Thomas B.C."/>
            <person name="Singh A."/>
            <person name="Wilkins M.J."/>
            <person name="Karaoz U."/>
            <person name="Brodie E.L."/>
            <person name="Williams K.H."/>
            <person name="Hubbard S.S."/>
            <person name="Banfield J.F."/>
        </authorList>
    </citation>
    <scope>NUCLEOTIDE SEQUENCE [LARGE SCALE GENOMIC DNA]</scope>
</reference>
<comment type="caution">
    <text evidence="4">The sequence shown here is derived from an EMBL/GenBank/DDBJ whole genome shotgun (WGS) entry which is preliminary data.</text>
</comment>
<dbReference type="PANTHER" id="PTHR44591:SF3">
    <property type="entry name" value="RESPONSE REGULATORY DOMAIN-CONTAINING PROTEIN"/>
    <property type="match status" value="1"/>
</dbReference>
<name>A0A1G2ICI5_9BACT</name>
<dbReference type="GO" id="GO:0000160">
    <property type="term" value="P:phosphorelay signal transduction system"/>
    <property type="evidence" value="ECO:0007669"/>
    <property type="project" value="InterPro"/>
</dbReference>